<dbReference type="PANTHER" id="PTHR45629">
    <property type="entry name" value="SNF2/RAD54 FAMILY MEMBER"/>
    <property type="match status" value="1"/>
</dbReference>
<dbReference type="AlphaFoldDB" id="A0A0J9XBQ3"/>
<dbReference type="GO" id="GO:0005524">
    <property type="term" value="F:ATP binding"/>
    <property type="evidence" value="ECO:0007669"/>
    <property type="project" value="InterPro"/>
</dbReference>
<dbReference type="InterPro" id="IPR001650">
    <property type="entry name" value="Helicase_C-like"/>
</dbReference>
<dbReference type="GO" id="GO:0015616">
    <property type="term" value="F:DNA translocase activity"/>
    <property type="evidence" value="ECO:0007669"/>
    <property type="project" value="TreeGrafter"/>
</dbReference>
<evidence type="ECO:0000256" key="2">
    <source>
        <dbReference type="ARBA" id="ARBA00022801"/>
    </source>
</evidence>
<dbReference type="Proteomes" id="UP000242525">
    <property type="component" value="Unassembled WGS sequence"/>
</dbReference>
<sequence length="960" mass="106016">MYRKRTNNVVLNKPFQLPVLNRPASKDSKETDSAVKPAATEENAAEPVSKKIKVEKTDVYAKPAITAVKKAALTPGQNFRSAIRKPHNSPLVTARASIPTEKKTPSSNEPDIYFEALYRKCSNKKHKSWDGDGTIIISTTTKQATLENGEGKSITKGRLNSSTFEEGEIVKMGFYEVELGPSIDRAIYLSGTAFLKNGSDECPMPAPVKNMTVYQVPVASGSTATISGALRRTTKVIKPRHDPNAEGAIVLTRPKTKKEIVDVVIDPLISRHLRPHQKEGVKFLYECVMGMRDYQGKGAILADEMGLGKTLMTITLIWTLLKQTPYVNESPVIKRALIVCPVTLIANWKKEFKKWLGNERIGVFTLANNKSNLNAFVAGRCYQVMIVGYEKVRSISAELKKASIDIIVCDEGHRLKTAANKSAQAILSLNAEKRIILSGTPIQNDLGEFFTMVNFLNPGILGTYTTFKREFELPIIKSRQPEAMKKDIEKGKLRSEELSKLTRLFTLRRTAATLDKYLPPKTDTVLFCNPLPQQIKLYKDLLESNMIRSCLGSSDTAEHLKAITILKKLCNSPALLRDAEFDSSKLQIPATLTMGSGKMRVLEDFLFKIFEDTDEKVVIVSGFTKTLDIIEDKLNDLGLPLFRLDGSTATHKRQTLVDTFNNCHKSKGFAFLLSAKSGGTGLNLIGASRLFLFDTDWNPSVDLQAMARVHRDGQKRPVHIYRLLTTGTMDEKIYQRQITKQGLADTFMDGGAASNSVEARPVSSGAKKLLSVTRDLKPAGGSSSNTFSMAELQDLFSINTETKSNTHDLLGCSCLETNSSQMTTVCNDTPASRSGSVATENAEIIEVSEEEDDDDNTEGLGGWVTARNVAEGNVPIPKRLQNKHRMNGLYEYKHIDPATIRVSGNNSDQEAEEEEEEAEDSVCTGDVILDQLIQKGSPISFIFTRSTLEPLTGPTTDYTS</sequence>
<dbReference type="Gene3D" id="1.20.120.850">
    <property type="entry name" value="SWI2/SNF2 ATPases, N-terminal domain"/>
    <property type="match status" value="1"/>
</dbReference>
<evidence type="ECO:0000259" key="5">
    <source>
        <dbReference type="PROSITE" id="PS51192"/>
    </source>
</evidence>
<protein>
    <submittedName>
        <fullName evidence="7">Similar to Saccharomyces cerevisiae YBR073W RDH54 DNA-dependent ATPase, stimulates strand exchange by modifying the topology of double-stranded DNA</fullName>
    </submittedName>
</protein>
<accession>A0A0J9XBQ3</accession>
<dbReference type="PROSITE" id="PS51192">
    <property type="entry name" value="HELICASE_ATP_BIND_1"/>
    <property type="match status" value="1"/>
</dbReference>
<feature type="region of interest" description="Disordered" evidence="4">
    <location>
        <begin position="1"/>
        <end position="48"/>
    </location>
</feature>
<evidence type="ECO:0000313" key="7">
    <source>
        <dbReference type="EMBL" id="CDO54688.1"/>
    </source>
</evidence>
<feature type="domain" description="Helicase ATP-binding" evidence="5">
    <location>
        <begin position="290"/>
        <end position="459"/>
    </location>
</feature>
<organism evidence="7 8">
    <name type="scientific">Geotrichum candidum</name>
    <name type="common">Oospora lactis</name>
    <name type="synonym">Dipodascus geotrichum</name>
    <dbReference type="NCBI Taxonomy" id="1173061"/>
    <lineage>
        <taxon>Eukaryota</taxon>
        <taxon>Fungi</taxon>
        <taxon>Dikarya</taxon>
        <taxon>Ascomycota</taxon>
        <taxon>Saccharomycotina</taxon>
        <taxon>Dipodascomycetes</taxon>
        <taxon>Dipodascales</taxon>
        <taxon>Dipodascaceae</taxon>
        <taxon>Geotrichum</taxon>
    </lineage>
</organism>
<dbReference type="Pfam" id="PF00271">
    <property type="entry name" value="Helicase_C"/>
    <property type="match status" value="1"/>
</dbReference>
<dbReference type="PANTHER" id="PTHR45629:SF7">
    <property type="entry name" value="DNA EXCISION REPAIR PROTEIN ERCC-6-RELATED"/>
    <property type="match status" value="1"/>
</dbReference>
<dbReference type="STRING" id="1173061.A0A0J9XBQ3"/>
<dbReference type="FunFam" id="3.40.50.10810:FF:000020">
    <property type="entry name" value="DNA repair and recombination protein RAD54B"/>
    <property type="match status" value="1"/>
</dbReference>
<feature type="region of interest" description="Disordered" evidence="4">
    <location>
        <begin position="901"/>
        <end position="922"/>
    </location>
</feature>
<proteinExistence type="predicted"/>
<evidence type="ECO:0000313" key="8">
    <source>
        <dbReference type="Proteomes" id="UP000242525"/>
    </source>
</evidence>
<keyword evidence="1" id="KW-0547">Nucleotide-binding</keyword>
<dbReference type="GO" id="GO:0007131">
    <property type="term" value="P:reciprocal meiotic recombination"/>
    <property type="evidence" value="ECO:0007669"/>
    <property type="project" value="TreeGrafter"/>
</dbReference>
<keyword evidence="8" id="KW-1185">Reference proteome</keyword>
<evidence type="ECO:0000259" key="6">
    <source>
        <dbReference type="PROSITE" id="PS51194"/>
    </source>
</evidence>
<feature type="domain" description="Helicase C-terminal" evidence="6">
    <location>
        <begin position="601"/>
        <end position="758"/>
    </location>
</feature>
<dbReference type="InterPro" id="IPR027417">
    <property type="entry name" value="P-loop_NTPase"/>
</dbReference>
<dbReference type="CDD" id="cd18004">
    <property type="entry name" value="DEXHc_RAD54"/>
    <property type="match status" value="1"/>
</dbReference>
<dbReference type="SUPFAM" id="SSF52540">
    <property type="entry name" value="P-loop containing nucleoside triphosphate hydrolases"/>
    <property type="match status" value="2"/>
</dbReference>
<comment type="caution">
    <text evidence="7">The sequence shown here is derived from an EMBL/GenBank/DDBJ whole genome shotgun (WGS) entry which is preliminary data.</text>
</comment>
<dbReference type="InterPro" id="IPR000330">
    <property type="entry name" value="SNF2_N"/>
</dbReference>
<feature type="compositionally biased region" description="Basic and acidic residues" evidence="4">
    <location>
        <begin position="24"/>
        <end position="33"/>
    </location>
</feature>
<dbReference type="Gene3D" id="3.40.50.300">
    <property type="entry name" value="P-loop containing nucleotide triphosphate hydrolases"/>
    <property type="match status" value="1"/>
</dbReference>
<dbReference type="GO" id="GO:0000724">
    <property type="term" value="P:double-strand break repair via homologous recombination"/>
    <property type="evidence" value="ECO:0007669"/>
    <property type="project" value="TreeGrafter"/>
</dbReference>
<dbReference type="Gene3D" id="3.40.50.10810">
    <property type="entry name" value="Tandem AAA-ATPase domain"/>
    <property type="match status" value="1"/>
</dbReference>
<dbReference type="Pfam" id="PF00176">
    <property type="entry name" value="SNF2-rel_dom"/>
    <property type="match status" value="1"/>
</dbReference>
<evidence type="ECO:0000256" key="4">
    <source>
        <dbReference type="SAM" id="MobiDB-lite"/>
    </source>
</evidence>
<dbReference type="EMBL" id="CCBN010000008">
    <property type="protein sequence ID" value="CDO54688.1"/>
    <property type="molecule type" value="Genomic_DNA"/>
</dbReference>
<dbReference type="SMART" id="SM00487">
    <property type="entry name" value="DEXDc"/>
    <property type="match status" value="1"/>
</dbReference>
<evidence type="ECO:0000256" key="1">
    <source>
        <dbReference type="ARBA" id="ARBA00022741"/>
    </source>
</evidence>
<dbReference type="OrthoDB" id="413460at2759"/>
<keyword evidence="3" id="KW-0067">ATP-binding</keyword>
<feature type="compositionally biased region" description="Acidic residues" evidence="4">
    <location>
        <begin position="909"/>
        <end position="920"/>
    </location>
</feature>
<gene>
    <name evidence="7" type="ORF">BN980_GECA08s03167g</name>
</gene>
<dbReference type="GO" id="GO:0016787">
    <property type="term" value="F:hydrolase activity"/>
    <property type="evidence" value="ECO:0007669"/>
    <property type="project" value="UniProtKB-KW"/>
</dbReference>
<dbReference type="InterPro" id="IPR014001">
    <property type="entry name" value="Helicase_ATP-bd"/>
</dbReference>
<dbReference type="PROSITE" id="PS51194">
    <property type="entry name" value="HELICASE_CTER"/>
    <property type="match status" value="1"/>
</dbReference>
<dbReference type="GO" id="GO:0005634">
    <property type="term" value="C:nucleus"/>
    <property type="evidence" value="ECO:0007669"/>
    <property type="project" value="TreeGrafter"/>
</dbReference>
<dbReference type="InterPro" id="IPR050496">
    <property type="entry name" value="SNF2_RAD54_helicase_repair"/>
</dbReference>
<dbReference type="InterPro" id="IPR038718">
    <property type="entry name" value="SNF2-like_sf"/>
</dbReference>
<name>A0A0J9XBQ3_GEOCN</name>
<dbReference type="InterPro" id="IPR049730">
    <property type="entry name" value="SNF2/RAD54-like_C"/>
</dbReference>
<reference evidence="7" key="1">
    <citation type="submission" date="2014-03" db="EMBL/GenBank/DDBJ databases">
        <authorList>
            <person name="Casaregola S."/>
        </authorList>
    </citation>
    <scope>NUCLEOTIDE SEQUENCE [LARGE SCALE GENOMIC DNA]</scope>
    <source>
        <strain evidence="7">CLIB 918</strain>
    </source>
</reference>
<dbReference type="CDD" id="cd18793">
    <property type="entry name" value="SF2_C_SNF"/>
    <property type="match status" value="1"/>
</dbReference>
<keyword evidence="2" id="KW-0378">Hydrolase</keyword>
<dbReference type="SMART" id="SM00490">
    <property type="entry name" value="HELICc"/>
    <property type="match status" value="1"/>
</dbReference>
<evidence type="ECO:0000256" key="3">
    <source>
        <dbReference type="ARBA" id="ARBA00022840"/>
    </source>
</evidence>